<keyword evidence="3" id="KW-1185">Reference proteome</keyword>
<evidence type="ECO:0000313" key="2">
    <source>
        <dbReference type="EMBL" id="CAH1430439.1"/>
    </source>
</evidence>
<proteinExistence type="predicted"/>
<keyword evidence="1" id="KW-0732">Signal</keyword>
<feature type="chain" id="PRO_5043975761" evidence="1">
    <location>
        <begin position="27"/>
        <end position="105"/>
    </location>
</feature>
<gene>
    <name evidence="2" type="ORF">LVIROSA_LOCUS17215</name>
</gene>
<name>A0AAU9MWL5_9ASTR</name>
<protein>
    <submittedName>
        <fullName evidence="2">Uncharacterized protein</fullName>
    </submittedName>
</protein>
<organism evidence="2 3">
    <name type="scientific">Lactuca virosa</name>
    <dbReference type="NCBI Taxonomy" id="75947"/>
    <lineage>
        <taxon>Eukaryota</taxon>
        <taxon>Viridiplantae</taxon>
        <taxon>Streptophyta</taxon>
        <taxon>Embryophyta</taxon>
        <taxon>Tracheophyta</taxon>
        <taxon>Spermatophyta</taxon>
        <taxon>Magnoliopsida</taxon>
        <taxon>eudicotyledons</taxon>
        <taxon>Gunneridae</taxon>
        <taxon>Pentapetalae</taxon>
        <taxon>asterids</taxon>
        <taxon>campanulids</taxon>
        <taxon>Asterales</taxon>
        <taxon>Asteraceae</taxon>
        <taxon>Cichorioideae</taxon>
        <taxon>Cichorieae</taxon>
        <taxon>Lactucinae</taxon>
        <taxon>Lactuca</taxon>
    </lineage>
</organism>
<reference evidence="2 3" key="1">
    <citation type="submission" date="2022-01" db="EMBL/GenBank/DDBJ databases">
        <authorList>
            <person name="Xiong W."/>
            <person name="Schranz E."/>
        </authorList>
    </citation>
    <scope>NUCLEOTIDE SEQUENCE [LARGE SCALE GENOMIC DNA]</scope>
</reference>
<evidence type="ECO:0000256" key="1">
    <source>
        <dbReference type="SAM" id="SignalP"/>
    </source>
</evidence>
<dbReference type="PANTHER" id="PTHR36619:SF2">
    <property type="entry name" value="OS04G0208900 PROTEIN"/>
    <property type="match status" value="1"/>
</dbReference>
<accession>A0AAU9MWL5</accession>
<dbReference type="AlphaFoldDB" id="A0AAU9MWL5"/>
<dbReference type="Proteomes" id="UP001157418">
    <property type="component" value="Unassembled WGS sequence"/>
</dbReference>
<dbReference type="PANTHER" id="PTHR36619">
    <property type="entry name" value="OS04G0208900 PROTEIN"/>
    <property type="match status" value="1"/>
</dbReference>
<evidence type="ECO:0000313" key="3">
    <source>
        <dbReference type="Proteomes" id="UP001157418"/>
    </source>
</evidence>
<feature type="signal peptide" evidence="1">
    <location>
        <begin position="1"/>
        <end position="26"/>
    </location>
</feature>
<sequence length="105" mass="10926">MARLTFFMVAMLHLLLLLSPPGTTHGGGNTIFCGGGGGGVAAMRPLEEKGGEYVTYKPKTGVINQGEGVYGCLPKGIRHSSGPSRYINYQTLGLPSACSTNAPEP</sequence>
<dbReference type="EMBL" id="CAKMRJ010003334">
    <property type="protein sequence ID" value="CAH1430439.1"/>
    <property type="molecule type" value="Genomic_DNA"/>
</dbReference>
<comment type="caution">
    <text evidence="2">The sequence shown here is derived from an EMBL/GenBank/DDBJ whole genome shotgun (WGS) entry which is preliminary data.</text>
</comment>